<dbReference type="SMART" id="SM00811">
    <property type="entry name" value="Alpha_kinase"/>
    <property type="match status" value="1"/>
</dbReference>
<dbReference type="CDD" id="cd04515">
    <property type="entry name" value="Alpha_kinase"/>
    <property type="match status" value="1"/>
</dbReference>
<dbReference type="GO" id="GO:0005524">
    <property type="term" value="F:ATP binding"/>
    <property type="evidence" value="ECO:0007669"/>
    <property type="project" value="InterPro"/>
</dbReference>
<accession>A0A8S1JWG7</accession>
<dbReference type="EMBL" id="CAJJDN010000002">
    <property type="protein sequence ID" value="CAD8046871.1"/>
    <property type="molecule type" value="Genomic_DNA"/>
</dbReference>
<dbReference type="PROSITE" id="PS50234">
    <property type="entry name" value="VWFA"/>
    <property type="match status" value="1"/>
</dbReference>
<feature type="region of interest" description="Disordered" evidence="5">
    <location>
        <begin position="684"/>
        <end position="709"/>
    </location>
</feature>
<evidence type="ECO:0000259" key="7">
    <source>
        <dbReference type="PROSITE" id="PS51158"/>
    </source>
</evidence>
<keyword evidence="2" id="KW-0808">Transferase</keyword>
<feature type="domain" description="VWFA" evidence="6">
    <location>
        <begin position="481"/>
        <end position="673"/>
    </location>
</feature>
<dbReference type="GO" id="GO:0005737">
    <property type="term" value="C:cytoplasm"/>
    <property type="evidence" value="ECO:0007669"/>
    <property type="project" value="TreeGrafter"/>
</dbReference>
<proteinExistence type="predicted"/>
<dbReference type="PANTHER" id="PTHR47763:SF1">
    <property type="entry name" value="DUF659 DOMAIN-CONTAINING PROTEIN"/>
    <property type="match status" value="1"/>
</dbReference>
<dbReference type="InterPro" id="IPR004166">
    <property type="entry name" value="a-kinase_dom"/>
</dbReference>
<reference evidence="8" key="1">
    <citation type="submission" date="2021-01" db="EMBL/GenBank/DDBJ databases">
        <authorList>
            <consortium name="Genoscope - CEA"/>
            <person name="William W."/>
        </authorList>
    </citation>
    <scope>NUCLEOTIDE SEQUENCE</scope>
</reference>
<sequence length="979" mass="115505">MNQDKTQQIQQQIQTQDQNQAPYSINGVSYNQQQYYMIMQQQQHPNFYHQNIQQQSPQSMAVMQQMQQQNMPMQNMAMQNMAMQNIPMQNMAMQNMAMQNMAMQNMAMQNMPMQNMQIQQLQSTLLQKDGQISRQDQKIKENEAEIEKLQKKLEEKETELKKIKKDSKSQIDGLNTKLEEKNDEIKNNDQRIIRLQKEKTDIQNNITKELNNKIAVLEKELIQKEDEILSQKSTINRLEQQNQFLNGKQPDIERQFKQSNEQFDAEKKKNQQALKLQREQYEVVIKKLNEDLEQQQQQIEQLSNQQEKEHKSFMDARDEITKLQQRLQNLQKDLKIKDESINNLETRVKDLKFQFEQEQQKLKTSQEMVTQLQEQQGKLNQEYRKYIENLQSNTKPDNKSKQEFEKNLQQLQNGIQNNIQQKQQQMQILEEQKKKEYEDNKIKQKQFQEQRDYQKKQENKLIKEMLMKRTKESLEEFGKLDICYVVDCTKSMEPYIEQARSCVRESLKIIKQQTNRDTIMSSIAFYDMEQKPPGGYHQFTFSNNVQDFEKFITSVPIVGGQDPPEDVKGALQQMIDKLKWMNKFKIAILITDCPCHGKRYHNMVNDCHPQDDIEEMLYRLIDQQIVLIGFNLNQKTIQMYEEFKKIYEKKNASDLFLYVDVAGLSVNQLAEKMAKSLGNASVNATQVKSSGTKTKNPQQQKERPKNKDGAMEALCKQGDFYNFEKTQIQVVDTEFTVLNVTINDQVFAANLKTINNIGRQKDYVITEEGKWQCIRTADPFAFGMMKDVFLMKKKKGGADELYVIKTPLGGQPYKTQEQTVQECRSHLVCQQLMKKFKQDIQDAKDQQKILDFKYPNVIYSDFLILKEKQDRYWIAERFFKGEFVKYNNNYGYINDDITEINKFAQAFSYYTFYISGGNYMVNDVQGVGHYFTDPAINTVRGDFDETDIGEEGIKMFLVNFQSKKSLPFEILQLLNITEE</sequence>
<protein>
    <recommendedName>
        <fullName evidence="10">VWFA domain-containing protein</fullName>
    </recommendedName>
</protein>
<evidence type="ECO:0000259" key="6">
    <source>
        <dbReference type="PROSITE" id="PS50234"/>
    </source>
</evidence>
<evidence type="ECO:0000256" key="4">
    <source>
        <dbReference type="SAM" id="Coils"/>
    </source>
</evidence>
<dbReference type="GO" id="GO:0004674">
    <property type="term" value="F:protein serine/threonine kinase activity"/>
    <property type="evidence" value="ECO:0007669"/>
    <property type="project" value="UniProtKB-KW"/>
</dbReference>
<dbReference type="InterPro" id="IPR052969">
    <property type="entry name" value="Thr-specific_kinase-like"/>
</dbReference>
<evidence type="ECO:0000256" key="3">
    <source>
        <dbReference type="ARBA" id="ARBA00022777"/>
    </source>
</evidence>
<dbReference type="InterPro" id="IPR002035">
    <property type="entry name" value="VWF_A"/>
</dbReference>
<dbReference type="Proteomes" id="UP000692954">
    <property type="component" value="Unassembled WGS sequence"/>
</dbReference>
<organism evidence="8 9">
    <name type="scientific">Paramecium sonneborni</name>
    <dbReference type="NCBI Taxonomy" id="65129"/>
    <lineage>
        <taxon>Eukaryota</taxon>
        <taxon>Sar</taxon>
        <taxon>Alveolata</taxon>
        <taxon>Ciliophora</taxon>
        <taxon>Intramacronucleata</taxon>
        <taxon>Oligohymenophorea</taxon>
        <taxon>Peniculida</taxon>
        <taxon>Parameciidae</taxon>
        <taxon>Paramecium</taxon>
    </lineage>
</organism>
<keyword evidence="9" id="KW-1185">Reference proteome</keyword>
<feature type="compositionally biased region" description="Polar residues" evidence="5">
    <location>
        <begin position="684"/>
        <end position="699"/>
    </location>
</feature>
<dbReference type="AlphaFoldDB" id="A0A8S1JWG7"/>
<name>A0A8S1JWG7_9CILI</name>
<evidence type="ECO:0000256" key="2">
    <source>
        <dbReference type="ARBA" id="ARBA00022679"/>
    </source>
</evidence>
<feature type="region of interest" description="Disordered" evidence="5">
    <location>
        <begin position="1"/>
        <end position="20"/>
    </location>
</feature>
<keyword evidence="4" id="KW-0175">Coiled coil</keyword>
<feature type="compositionally biased region" description="Basic and acidic residues" evidence="5">
    <location>
        <begin position="700"/>
        <end position="709"/>
    </location>
</feature>
<evidence type="ECO:0008006" key="10">
    <source>
        <dbReference type="Google" id="ProtNLM"/>
    </source>
</evidence>
<evidence type="ECO:0000313" key="8">
    <source>
        <dbReference type="EMBL" id="CAD8046871.1"/>
    </source>
</evidence>
<evidence type="ECO:0000313" key="9">
    <source>
        <dbReference type="Proteomes" id="UP000692954"/>
    </source>
</evidence>
<dbReference type="OrthoDB" id="430683at2759"/>
<comment type="caution">
    <text evidence="8">The sequence shown here is derived from an EMBL/GenBank/DDBJ whole genome shotgun (WGS) entry which is preliminary data.</text>
</comment>
<gene>
    <name evidence="8" type="ORF">PSON_ATCC_30995.1.T0020108</name>
</gene>
<feature type="domain" description="Alpha-type protein kinase" evidence="7">
    <location>
        <begin position="744"/>
        <end position="979"/>
    </location>
</feature>
<keyword evidence="3" id="KW-0418">Kinase</keyword>
<feature type="coiled-coil region" evidence="4">
    <location>
        <begin position="132"/>
        <end position="446"/>
    </location>
</feature>
<keyword evidence="1" id="KW-0723">Serine/threonine-protein kinase</keyword>
<dbReference type="PROSITE" id="PS51158">
    <property type="entry name" value="ALPHA_KINASE"/>
    <property type="match status" value="1"/>
</dbReference>
<evidence type="ECO:0000256" key="5">
    <source>
        <dbReference type="SAM" id="MobiDB-lite"/>
    </source>
</evidence>
<dbReference type="PANTHER" id="PTHR47763">
    <property type="entry name" value="ALPHA-PROTEIN KINASE VWKA"/>
    <property type="match status" value="1"/>
</dbReference>
<dbReference type="Pfam" id="PF02816">
    <property type="entry name" value="Alpha_kinase"/>
    <property type="match status" value="1"/>
</dbReference>
<evidence type="ECO:0000256" key="1">
    <source>
        <dbReference type="ARBA" id="ARBA00022527"/>
    </source>
</evidence>